<comment type="caution">
    <text evidence="2">The sequence shown here is derived from an EMBL/GenBank/DDBJ whole genome shotgun (WGS) entry which is preliminary data.</text>
</comment>
<gene>
    <name evidence="2" type="ORF">D915_006109</name>
</gene>
<feature type="region of interest" description="Disordered" evidence="1">
    <location>
        <begin position="121"/>
        <end position="143"/>
    </location>
</feature>
<dbReference type="EMBL" id="JXXN02002470">
    <property type="protein sequence ID" value="THD22874.1"/>
    <property type="molecule type" value="Genomic_DNA"/>
</dbReference>
<feature type="compositionally biased region" description="Polar residues" evidence="1">
    <location>
        <begin position="793"/>
        <end position="804"/>
    </location>
</feature>
<feature type="compositionally biased region" description="Polar residues" evidence="1">
    <location>
        <begin position="297"/>
        <end position="308"/>
    </location>
</feature>
<proteinExistence type="predicted"/>
<reference evidence="2" key="1">
    <citation type="submission" date="2019-03" db="EMBL/GenBank/DDBJ databases">
        <title>Improved annotation for the trematode Fasciola hepatica.</title>
        <authorList>
            <person name="Choi Y.-J."/>
            <person name="Martin J."/>
            <person name="Mitreva M."/>
        </authorList>
    </citation>
    <scope>NUCLEOTIDE SEQUENCE [LARGE SCALE GENOMIC DNA]</scope>
</reference>
<feature type="region of interest" description="Disordered" evidence="1">
    <location>
        <begin position="784"/>
        <end position="804"/>
    </location>
</feature>
<feature type="region of interest" description="Disordered" evidence="1">
    <location>
        <begin position="289"/>
        <end position="370"/>
    </location>
</feature>
<feature type="compositionally biased region" description="Acidic residues" evidence="1">
    <location>
        <begin position="331"/>
        <end position="341"/>
    </location>
</feature>
<evidence type="ECO:0000313" key="3">
    <source>
        <dbReference type="Proteomes" id="UP000230066"/>
    </source>
</evidence>
<feature type="region of interest" description="Disordered" evidence="1">
    <location>
        <begin position="1"/>
        <end position="23"/>
    </location>
</feature>
<keyword evidence="3" id="KW-1185">Reference proteome</keyword>
<feature type="compositionally biased region" description="Acidic residues" evidence="1">
    <location>
        <begin position="314"/>
        <end position="324"/>
    </location>
</feature>
<protein>
    <submittedName>
        <fullName evidence="2">Uncharacterized protein</fullName>
    </submittedName>
</protein>
<sequence length="819" mass="89404">MEGSEFIANVEPGSGQDVNSPLTDIPCDLSPTYSLEDGVSCVGSLDAAMSISSCEPFPVTRISPPVVGRTVSTTSTTNAVEYSSLTTSQMCSSIGIEPGDSGFSSWTGVAESHSHFSPTLARLDSESHQGSDESNAPNRMPSLSVDGTVDLGSLYCANAINEELCDRMFVHELTGPESASCLASGIAHAAPWISDDNQNQRDSQIPISSTNVTSETPWNSLITPMNSSPLHPETNFSSFRPVKFFEASNVHSHGSSSTSLTRTKHQPNECNFMGTASTTSCVCHRPLGHRRPDSAPVQISRSTSSQVGFSVYDTDSESVGEQTDDAAPIDTADDGDDEGDAENTPTSHRRRGKYHRNRPYRNSFSGRSQSPLVHSTQRCLERFPRVHLQCVDVPVHGTHPCSGALLCMHEQTSSGGDFRIDPLWIRRSREAHPSLPYPSSVAPQNATHELGVYDDSSVHTADPFRAHLYHCGSLMRNGAVMHLFPPMPDVVPQDSHLVRVCSLRHGITTITSPNLSQRANPVRPNSSIPPARCASVPVGPTETTRLCSVRSCWPNCAGSWCSAHNRDWIDNSWNIPPTQVTTTTTNNYNSNISNNMEYRAHGNVRVSYSTAGGPAHSDSTGLLHDQLYLLARRMAHIGDELTAQGTVRGRTRHSLPSDRLLSTAHSNHRVTHSLWNLSASLASLVTAPFDYVHRIIQLAGESLSSASNWAEYLSVPTDTTYQSVHQRRRARTYTGTHHHYHSHHPSRFDRVAIPTISVHEPTCEGLARGWPIPSVHMARTSTPNVISARRPTTPDSSSCVHTTSPIDETRTTDYIFHFD</sequence>
<dbReference type="AlphaFoldDB" id="A0A4E0R9G4"/>
<accession>A0A4E0R9G4</accession>
<name>A0A4E0R9G4_FASHE</name>
<dbReference type="Proteomes" id="UP000230066">
    <property type="component" value="Unassembled WGS sequence"/>
</dbReference>
<organism evidence="2 3">
    <name type="scientific">Fasciola hepatica</name>
    <name type="common">Liver fluke</name>
    <dbReference type="NCBI Taxonomy" id="6192"/>
    <lineage>
        <taxon>Eukaryota</taxon>
        <taxon>Metazoa</taxon>
        <taxon>Spiralia</taxon>
        <taxon>Lophotrochozoa</taxon>
        <taxon>Platyhelminthes</taxon>
        <taxon>Trematoda</taxon>
        <taxon>Digenea</taxon>
        <taxon>Plagiorchiida</taxon>
        <taxon>Echinostomata</taxon>
        <taxon>Echinostomatoidea</taxon>
        <taxon>Fasciolidae</taxon>
        <taxon>Fasciola</taxon>
    </lineage>
</organism>
<feature type="compositionally biased region" description="Basic residues" evidence="1">
    <location>
        <begin position="347"/>
        <end position="359"/>
    </location>
</feature>
<evidence type="ECO:0000256" key="1">
    <source>
        <dbReference type="SAM" id="MobiDB-lite"/>
    </source>
</evidence>
<evidence type="ECO:0000313" key="2">
    <source>
        <dbReference type="EMBL" id="THD22874.1"/>
    </source>
</evidence>
<feature type="compositionally biased region" description="Polar residues" evidence="1">
    <location>
        <begin position="360"/>
        <end position="370"/>
    </location>
</feature>